<evidence type="ECO:0000256" key="3">
    <source>
        <dbReference type="ARBA" id="ARBA00022723"/>
    </source>
</evidence>
<evidence type="ECO:0000256" key="1">
    <source>
        <dbReference type="ARBA" id="ARBA00022490"/>
    </source>
</evidence>
<evidence type="ECO:0000256" key="4">
    <source>
        <dbReference type="ARBA" id="ARBA00022857"/>
    </source>
</evidence>
<evidence type="ECO:0000256" key="7">
    <source>
        <dbReference type="ARBA" id="ARBA00023098"/>
    </source>
</evidence>
<evidence type="ECO:0000313" key="11">
    <source>
        <dbReference type="Proteomes" id="UP000188342"/>
    </source>
</evidence>
<evidence type="ECO:0000256" key="5">
    <source>
        <dbReference type="ARBA" id="ARBA00023002"/>
    </source>
</evidence>
<name>A0A1R4J4U4_9ACTN</name>
<dbReference type="AlphaFoldDB" id="A0A1R4J4U4"/>
<organism evidence="10 11">
    <name type="scientific">Luteococcus japonicus LSP_Lj1</name>
    <dbReference type="NCBI Taxonomy" id="1255658"/>
    <lineage>
        <taxon>Bacteria</taxon>
        <taxon>Bacillati</taxon>
        <taxon>Actinomycetota</taxon>
        <taxon>Actinomycetes</taxon>
        <taxon>Propionibacteriales</taxon>
        <taxon>Propionibacteriaceae</taxon>
        <taxon>Luteococcus</taxon>
    </lineage>
</organism>
<dbReference type="Proteomes" id="UP000188342">
    <property type="component" value="Unassembled WGS sequence"/>
</dbReference>
<keyword evidence="2" id="KW-0444">Lipid biosynthesis</keyword>
<keyword evidence="8" id="KW-0594">Phospholipid biosynthesis</keyword>
<sequence>MDETVRRAVADADQTDEVAVARGALAQTGALMATWMPGSAALLVADEKTWAAAGDRTEASLREAGVPLAEPLVFPGSPTLYASLDNAARIREAIVAADQATGTRVTPVAVGAGTLNDLVKMAAHELERRYVVVGTAASMDGYTGAGAPMSSNGVKITVNCTAPQVVVFDLEVTARAPQWMVASGYGDLAAKIPGGADWILADAAGVEPIDEHVWSLVQSGVRDALAHPTELAAGAPEAFEGLVNGLVLSGLAMQVHGGTRPASGAEHYFSHIWELDHLGADDDPPLSHGFKVAIGTLAMLAFYEPFMARGLADLDVDAAVDAWPSWQAVEADIRATFTGPLADHAVKETKVKYVDPDGLRARLETLKATWPRTRERLAAQLVPAADFQAQLRAAGSPSRPEDIGLSVQQLRETFPKAMYYRSRYTVLDVAREAGWFDELVEQTFAPGGIWG</sequence>
<dbReference type="GO" id="GO:0008654">
    <property type="term" value="P:phospholipid biosynthetic process"/>
    <property type="evidence" value="ECO:0007669"/>
    <property type="project" value="UniProtKB-KW"/>
</dbReference>
<reference evidence="10 11" key="1">
    <citation type="submission" date="2017-02" db="EMBL/GenBank/DDBJ databases">
        <authorList>
            <person name="Peterson S.W."/>
        </authorList>
    </citation>
    <scope>NUCLEOTIDE SEQUENCE [LARGE SCALE GENOMIC DNA]</scope>
    <source>
        <strain evidence="10 11">LSP_Lj1</strain>
    </source>
</reference>
<keyword evidence="5 10" id="KW-0560">Oxidoreductase</keyword>
<evidence type="ECO:0000256" key="6">
    <source>
        <dbReference type="ARBA" id="ARBA00023027"/>
    </source>
</evidence>
<accession>A0A1R4J4U4</accession>
<dbReference type="Gene3D" id="1.20.1090.10">
    <property type="entry name" value="Dehydroquinate synthase-like - alpha domain"/>
    <property type="match status" value="1"/>
</dbReference>
<evidence type="ECO:0000313" key="10">
    <source>
        <dbReference type="EMBL" id="SJN27067.1"/>
    </source>
</evidence>
<keyword evidence="11" id="KW-1185">Reference proteome</keyword>
<keyword evidence="9" id="KW-1208">Phospholipid metabolism</keyword>
<gene>
    <name evidence="10" type="ORF">FM114_05485</name>
</gene>
<dbReference type="Pfam" id="PF13685">
    <property type="entry name" value="Fe-ADH_2"/>
    <property type="match status" value="1"/>
</dbReference>
<keyword evidence="4" id="KW-0521">NADP</keyword>
<evidence type="ECO:0000256" key="9">
    <source>
        <dbReference type="ARBA" id="ARBA00023264"/>
    </source>
</evidence>
<dbReference type="GO" id="GO:0046872">
    <property type="term" value="F:metal ion binding"/>
    <property type="evidence" value="ECO:0007669"/>
    <property type="project" value="UniProtKB-KW"/>
</dbReference>
<protein>
    <submittedName>
        <fullName evidence="10">Glycerol-1-phosphate dehydrogenase [NAD(P)]</fullName>
        <ecNumber evidence="10">1.1.1.261</ecNumber>
    </submittedName>
</protein>
<dbReference type="GO" id="GO:0050492">
    <property type="term" value="F:glycerol-1-phosphate dehydrogenase [NAD(P)+] activity"/>
    <property type="evidence" value="ECO:0007669"/>
    <property type="project" value="UniProtKB-EC"/>
</dbReference>
<evidence type="ECO:0000256" key="2">
    <source>
        <dbReference type="ARBA" id="ARBA00022516"/>
    </source>
</evidence>
<dbReference type="STRING" id="1255658.FM114_05485"/>
<dbReference type="CDD" id="cd08175">
    <property type="entry name" value="G1PDH"/>
    <property type="match status" value="1"/>
</dbReference>
<keyword evidence="7" id="KW-0443">Lipid metabolism</keyword>
<keyword evidence="3" id="KW-0479">Metal-binding</keyword>
<dbReference type="PANTHER" id="PTHR43616">
    <property type="entry name" value="GLYCEROL DEHYDROGENASE"/>
    <property type="match status" value="1"/>
</dbReference>
<evidence type="ECO:0000256" key="8">
    <source>
        <dbReference type="ARBA" id="ARBA00023209"/>
    </source>
</evidence>
<dbReference type="InterPro" id="IPR032837">
    <property type="entry name" value="G1PDH"/>
</dbReference>
<dbReference type="PANTHER" id="PTHR43616:SF5">
    <property type="entry name" value="GLYCEROL DEHYDROGENASE 1"/>
    <property type="match status" value="1"/>
</dbReference>
<dbReference type="Gene3D" id="3.40.50.1970">
    <property type="match status" value="1"/>
</dbReference>
<dbReference type="EC" id="1.1.1.261" evidence="10"/>
<dbReference type="EMBL" id="FUKQ01000019">
    <property type="protein sequence ID" value="SJN27067.1"/>
    <property type="molecule type" value="Genomic_DNA"/>
</dbReference>
<dbReference type="InterPro" id="IPR016205">
    <property type="entry name" value="Glycerol_DH"/>
</dbReference>
<proteinExistence type="predicted"/>
<keyword evidence="6" id="KW-0520">NAD</keyword>
<keyword evidence="1" id="KW-0963">Cytoplasm</keyword>
<dbReference type="SUPFAM" id="SSF56796">
    <property type="entry name" value="Dehydroquinate synthase-like"/>
    <property type="match status" value="1"/>
</dbReference>